<name>A0ABT8CYQ2_9FLAO</name>
<gene>
    <name evidence="2" type="ORF">QW060_22465</name>
</gene>
<accession>A0ABT8CYQ2</accession>
<dbReference type="RefSeq" id="WP_290365189.1">
    <property type="nucleotide sequence ID" value="NZ_JAUFQU010000053.1"/>
</dbReference>
<organism evidence="2 3">
    <name type="scientific">Paenimyroides ceti</name>
    <dbReference type="NCBI Taxonomy" id="395087"/>
    <lineage>
        <taxon>Bacteria</taxon>
        <taxon>Pseudomonadati</taxon>
        <taxon>Bacteroidota</taxon>
        <taxon>Flavobacteriia</taxon>
        <taxon>Flavobacteriales</taxon>
        <taxon>Flavobacteriaceae</taxon>
        <taxon>Paenimyroides</taxon>
    </lineage>
</organism>
<evidence type="ECO:0000313" key="3">
    <source>
        <dbReference type="Proteomes" id="UP001242368"/>
    </source>
</evidence>
<dbReference type="Gene3D" id="1.10.10.60">
    <property type="entry name" value="Homeodomain-like"/>
    <property type="match status" value="1"/>
</dbReference>
<dbReference type="InterPro" id="IPR018060">
    <property type="entry name" value="HTH_AraC"/>
</dbReference>
<evidence type="ECO:0000313" key="2">
    <source>
        <dbReference type="EMBL" id="MDN3709713.1"/>
    </source>
</evidence>
<keyword evidence="3" id="KW-1185">Reference proteome</keyword>
<dbReference type="PROSITE" id="PS01124">
    <property type="entry name" value="HTH_ARAC_FAMILY_2"/>
    <property type="match status" value="1"/>
</dbReference>
<proteinExistence type="predicted"/>
<protein>
    <recommendedName>
        <fullName evidence="1">HTH araC/xylS-type domain-containing protein</fullName>
    </recommendedName>
</protein>
<sequence>MQGLAETYGFANAKTFSMQFKAETSLSPAYFIEQLQLDDAETAH</sequence>
<dbReference type="EMBL" id="JAUFQU010000053">
    <property type="protein sequence ID" value="MDN3709713.1"/>
    <property type="molecule type" value="Genomic_DNA"/>
</dbReference>
<evidence type="ECO:0000259" key="1">
    <source>
        <dbReference type="PROSITE" id="PS01124"/>
    </source>
</evidence>
<comment type="caution">
    <text evidence="2">The sequence shown here is derived from an EMBL/GenBank/DDBJ whole genome shotgun (WGS) entry which is preliminary data.</text>
</comment>
<reference evidence="3" key="1">
    <citation type="journal article" date="2019" name="Int. J. Syst. Evol. Microbiol.">
        <title>The Global Catalogue of Microorganisms (GCM) 10K type strain sequencing project: providing services to taxonomists for standard genome sequencing and annotation.</title>
        <authorList>
            <consortium name="The Broad Institute Genomics Platform"/>
            <consortium name="The Broad Institute Genome Sequencing Center for Infectious Disease"/>
            <person name="Wu L."/>
            <person name="Ma J."/>
        </authorList>
    </citation>
    <scope>NUCLEOTIDE SEQUENCE [LARGE SCALE GENOMIC DNA]</scope>
    <source>
        <strain evidence="3">CECT 7184</strain>
    </source>
</reference>
<feature type="domain" description="HTH araC/xylS-type" evidence="1">
    <location>
        <begin position="1"/>
        <end position="34"/>
    </location>
</feature>
<dbReference type="Proteomes" id="UP001242368">
    <property type="component" value="Unassembled WGS sequence"/>
</dbReference>